<dbReference type="AlphaFoldDB" id="A0A1B6KJB1"/>
<protein>
    <submittedName>
        <fullName evidence="2">Uncharacterized protein</fullName>
    </submittedName>
</protein>
<proteinExistence type="predicted"/>
<dbReference type="EMBL" id="GEBQ01028434">
    <property type="protein sequence ID" value="JAT11543.1"/>
    <property type="molecule type" value="Transcribed_RNA"/>
</dbReference>
<reference evidence="2" key="1">
    <citation type="submission" date="2015-11" db="EMBL/GenBank/DDBJ databases">
        <title>De novo transcriptome assembly of four potential Pierce s Disease insect vectors from Arizona vineyards.</title>
        <authorList>
            <person name="Tassone E.E."/>
        </authorList>
    </citation>
    <scope>NUCLEOTIDE SEQUENCE</scope>
</reference>
<dbReference type="Gene3D" id="3.30.40.10">
    <property type="entry name" value="Zinc/RING finger domain, C3HC4 (zinc finger)"/>
    <property type="match status" value="1"/>
</dbReference>
<sequence>ARATAPTYFAQNRRIIEATNFLINGDYTVLQFLHRTSYVIMDATVYPDGDDDHDEAAAPPPPPPTGLGPLADDPVGVDPMIRRQPAEDQNPEYLAEVVGRVRWGGRAQPHGRGRARGRGHGQGVVGAEGIVGGQLDIGNEDPGVENAEHPRPHETIEEQVNRLREILIEDGIPPEGDDPVCTMCITYARSYMVRPCRHVPFYGPCVRMHRQGIRNNRGTLLNYVIYPNCRTVVDSYERVYF</sequence>
<feature type="region of interest" description="Disordered" evidence="1">
    <location>
        <begin position="49"/>
        <end position="71"/>
    </location>
</feature>
<dbReference type="InterPro" id="IPR013083">
    <property type="entry name" value="Znf_RING/FYVE/PHD"/>
</dbReference>
<feature type="non-terminal residue" evidence="2">
    <location>
        <position position="1"/>
    </location>
</feature>
<gene>
    <name evidence="2" type="ORF">g.12255</name>
</gene>
<evidence type="ECO:0000313" key="2">
    <source>
        <dbReference type="EMBL" id="JAT11543.1"/>
    </source>
</evidence>
<name>A0A1B6KJB1_9HEMI</name>
<evidence type="ECO:0000256" key="1">
    <source>
        <dbReference type="SAM" id="MobiDB-lite"/>
    </source>
</evidence>
<organism evidence="2">
    <name type="scientific">Graphocephala atropunctata</name>
    <dbReference type="NCBI Taxonomy" id="36148"/>
    <lineage>
        <taxon>Eukaryota</taxon>
        <taxon>Metazoa</taxon>
        <taxon>Ecdysozoa</taxon>
        <taxon>Arthropoda</taxon>
        <taxon>Hexapoda</taxon>
        <taxon>Insecta</taxon>
        <taxon>Pterygota</taxon>
        <taxon>Neoptera</taxon>
        <taxon>Paraneoptera</taxon>
        <taxon>Hemiptera</taxon>
        <taxon>Auchenorrhyncha</taxon>
        <taxon>Membracoidea</taxon>
        <taxon>Cicadellidae</taxon>
        <taxon>Cicadellinae</taxon>
        <taxon>Cicadellini</taxon>
        <taxon>Graphocephala</taxon>
    </lineage>
</organism>
<accession>A0A1B6KJB1</accession>